<evidence type="ECO:0000256" key="7">
    <source>
        <dbReference type="SAM" id="Phobius"/>
    </source>
</evidence>
<dbReference type="Proteomes" id="UP001311799">
    <property type="component" value="Unassembled WGS sequence"/>
</dbReference>
<keyword evidence="5 7" id="KW-0472">Membrane</keyword>
<evidence type="ECO:0000256" key="3">
    <source>
        <dbReference type="ARBA" id="ARBA00022692"/>
    </source>
</evidence>
<feature type="transmembrane region" description="Helical" evidence="7">
    <location>
        <begin position="384"/>
        <end position="409"/>
    </location>
</feature>
<gene>
    <name evidence="9" type="ORF">RS030_203119</name>
</gene>
<dbReference type="Gene3D" id="1.20.1250.20">
    <property type="entry name" value="MFS general substrate transporter like domains"/>
    <property type="match status" value="2"/>
</dbReference>
<evidence type="ECO:0000256" key="2">
    <source>
        <dbReference type="ARBA" id="ARBA00022448"/>
    </source>
</evidence>
<protein>
    <submittedName>
        <fullName evidence="9">Membrane associated transporter</fullName>
    </submittedName>
</protein>
<dbReference type="InterPro" id="IPR044770">
    <property type="entry name" value="MFS_spinster-like"/>
</dbReference>
<evidence type="ECO:0000259" key="8">
    <source>
        <dbReference type="PROSITE" id="PS50850"/>
    </source>
</evidence>
<feature type="transmembrane region" description="Helical" evidence="7">
    <location>
        <begin position="94"/>
        <end position="118"/>
    </location>
</feature>
<reference evidence="9 10" key="1">
    <citation type="submission" date="2023-10" db="EMBL/GenBank/DDBJ databases">
        <title>Comparative genomics analysis reveals potential genetic determinants of host preference in Cryptosporidium xiaoi.</title>
        <authorList>
            <person name="Xiao L."/>
            <person name="Li J."/>
        </authorList>
    </citation>
    <scope>NUCLEOTIDE SEQUENCE [LARGE SCALE GENOMIC DNA]</scope>
    <source>
        <strain evidence="9 10">52996</strain>
    </source>
</reference>
<dbReference type="GO" id="GO:0022857">
    <property type="term" value="F:transmembrane transporter activity"/>
    <property type="evidence" value="ECO:0007669"/>
    <property type="project" value="InterPro"/>
</dbReference>
<dbReference type="PANTHER" id="PTHR23505">
    <property type="entry name" value="SPINSTER"/>
    <property type="match status" value="1"/>
</dbReference>
<feature type="transmembrane region" description="Helical" evidence="7">
    <location>
        <begin position="279"/>
        <end position="303"/>
    </location>
</feature>
<dbReference type="InterPro" id="IPR020846">
    <property type="entry name" value="MFS_dom"/>
</dbReference>
<comment type="similarity">
    <text evidence="6">Belongs to the major facilitator superfamily. Spinster (TC 2.A.1.49) family.</text>
</comment>
<feature type="transmembrane region" description="Helical" evidence="7">
    <location>
        <begin position="54"/>
        <end position="74"/>
    </location>
</feature>
<evidence type="ECO:0000313" key="9">
    <source>
        <dbReference type="EMBL" id="KAK6589402.1"/>
    </source>
</evidence>
<evidence type="ECO:0000313" key="10">
    <source>
        <dbReference type="Proteomes" id="UP001311799"/>
    </source>
</evidence>
<dbReference type="GO" id="GO:0016020">
    <property type="term" value="C:membrane"/>
    <property type="evidence" value="ECO:0007669"/>
    <property type="project" value="UniProtKB-SubCell"/>
</dbReference>
<evidence type="ECO:0000256" key="5">
    <source>
        <dbReference type="ARBA" id="ARBA00023136"/>
    </source>
</evidence>
<sequence>MKNVFYAQDKPVLANNEKMYIEIIEFNNEMSSDSDGDNRNEFVFLNKKINIINLLTNAKVFDCVLLYGFIQGYMEQLFPANYSLFVNSLAMDPVLIGTAAFLQKVVFTIASPFWGLVIDNSEQVLIMKFSIISLTISTLLICFSRTVNQLFFSMCFWGFFSAVFGPISQKIASDYIEDNKRGKYFGKLMFYQSIGRLFALSLTGICSRTNEVHPRSSFFGYWIFPFIFATIFGLSLFIYLDIFLTAQDTNHNSCFKFKLNIKNISNVSSMGYVLRSKTVLCLFLLGMVNAIPRSALNFIPMWLQSTGLSHSSAAFIVSASWLAAILISPIIGFVSDLFFKLSPSKGRIIMAQSSLIFRSIFLYLFIAKVPFIISSYAFENHKVILFSLISFIIGLFAGWPGIGACRPIFCEVILPQHRATVFALSYTFEGIGAAFFGTRFVGDLAISIFGYKSTGSTADVTTNHTALGSAILCMTIIPWILSIMLFYFVSIESRLMANKTKSISDIVKSKNSENLVEIKTV</sequence>
<comment type="subcellular location">
    <subcellularLocation>
        <location evidence="1">Membrane</location>
        <topology evidence="1">Multi-pass membrane protein</topology>
    </subcellularLocation>
</comment>
<feature type="transmembrane region" description="Helical" evidence="7">
    <location>
        <begin position="315"/>
        <end position="339"/>
    </location>
</feature>
<feature type="transmembrane region" description="Helical" evidence="7">
    <location>
        <begin position="466"/>
        <end position="489"/>
    </location>
</feature>
<feature type="transmembrane region" description="Helical" evidence="7">
    <location>
        <begin position="360"/>
        <end position="378"/>
    </location>
</feature>
<evidence type="ECO:0000256" key="1">
    <source>
        <dbReference type="ARBA" id="ARBA00004141"/>
    </source>
</evidence>
<accession>A0AAV9XXK5</accession>
<keyword evidence="3 7" id="KW-0812">Transmembrane</keyword>
<name>A0AAV9XXK5_9CRYT</name>
<organism evidence="9 10">
    <name type="scientific">Cryptosporidium xiaoi</name>
    <dbReference type="NCBI Taxonomy" id="659607"/>
    <lineage>
        <taxon>Eukaryota</taxon>
        <taxon>Sar</taxon>
        <taxon>Alveolata</taxon>
        <taxon>Apicomplexa</taxon>
        <taxon>Conoidasida</taxon>
        <taxon>Coccidia</taxon>
        <taxon>Eucoccidiorida</taxon>
        <taxon>Eimeriorina</taxon>
        <taxon>Cryptosporidiidae</taxon>
        <taxon>Cryptosporidium</taxon>
    </lineage>
</organism>
<dbReference type="PANTHER" id="PTHR23505:SF52">
    <property type="entry name" value="MAJOR FACILITATOR SUPERFAMILY PROTEIN"/>
    <property type="match status" value="1"/>
</dbReference>
<keyword evidence="2" id="KW-0813">Transport</keyword>
<comment type="caution">
    <text evidence="9">The sequence shown here is derived from an EMBL/GenBank/DDBJ whole genome shotgun (WGS) entry which is preliminary data.</text>
</comment>
<keyword evidence="4 7" id="KW-1133">Transmembrane helix</keyword>
<evidence type="ECO:0000256" key="6">
    <source>
        <dbReference type="ARBA" id="ARBA00024338"/>
    </source>
</evidence>
<evidence type="ECO:0000256" key="4">
    <source>
        <dbReference type="ARBA" id="ARBA00022989"/>
    </source>
</evidence>
<feature type="transmembrane region" description="Helical" evidence="7">
    <location>
        <begin position="125"/>
        <end position="144"/>
    </location>
</feature>
<dbReference type="InterPro" id="IPR011701">
    <property type="entry name" value="MFS"/>
</dbReference>
<feature type="transmembrane region" description="Helical" evidence="7">
    <location>
        <begin position="421"/>
        <end position="446"/>
    </location>
</feature>
<dbReference type="PROSITE" id="PS50850">
    <property type="entry name" value="MFS"/>
    <property type="match status" value="1"/>
</dbReference>
<dbReference type="EMBL" id="JAWDEY010000012">
    <property type="protein sequence ID" value="KAK6589402.1"/>
    <property type="molecule type" value="Genomic_DNA"/>
</dbReference>
<proteinExistence type="inferred from homology"/>
<dbReference type="Pfam" id="PF07690">
    <property type="entry name" value="MFS_1"/>
    <property type="match status" value="1"/>
</dbReference>
<dbReference type="SUPFAM" id="SSF103473">
    <property type="entry name" value="MFS general substrate transporter"/>
    <property type="match status" value="1"/>
</dbReference>
<feature type="domain" description="Major facilitator superfamily (MFS) profile" evidence="8">
    <location>
        <begin position="60"/>
        <end position="494"/>
    </location>
</feature>
<feature type="transmembrane region" description="Helical" evidence="7">
    <location>
        <begin position="219"/>
        <end position="240"/>
    </location>
</feature>
<dbReference type="AlphaFoldDB" id="A0AAV9XXK5"/>
<dbReference type="InterPro" id="IPR036259">
    <property type="entry name" value="MFS_trans_sf"/>
</dbReference>
<keyword evidence="10" id="KW-1185">Reference proteome</keyword>